<dbReference type="PATRIC" id="fig|1230338.3.peg.1569"/>
<sequence>MKKMPKNPFYRTSLSLAILSVSGLISPVLADTTSNLSQNPTAVKPKAIKEDKKPTHNQQMHNQQIFAAENYVYQVDNDVNNDNANKDNQQNFTNKIDQHLENQTLINYDNFDQPIAAFETKPLLNKPLLNKHGLNKPGLNNDDTQTDLPTLEKPPQTIINTANLNTGNLPKPVSNAELNINNQLDLNGDTKQKNQAQQNQANQTDELNATDILNPDDYLPEYQQKTAQLTTETPKSKLVADKPSLFSKLKNKVLNTVDGINYIDVKIVNADEKQQPAKNIKAALEQVTVESVEDFNASLGRLHQVVTAASEAVGYYDVKASFKHVGGDDIEVSLEIGKPVTVQHRLLDIRGDGADGEQALPVYHTIEQEGLPRIGDVFDHGVYEGTKAMVEGVSQTNGFFDGHWLNSSVDVVLPDNVADVDLVYDTKQRYQFGDIKVYSIDKQGNLSDDPDKLPIKPKLLQQLIPYQKGDLYYQPLVTKLNNNLAVSRYFNGLNVDVILPGKDNAGVNFQNQNQDTQNQNNNSQDKPDKADDKTDNQAKDNQAKKTTQNPEDYAPLTFNIEDSIQKRLDVIQTKSNILLQAPEDIELAPDETNKSKNPLVIVANAVSGIVKKIDRDNHNDANQIKIWQALSGGSIQKLSPTKVAQQKSIPTYIILDATKPHEAQIGLGYETDAGVRAVGKINNNLVNRHGYQAGISVALSKVEQAIEFTGSLPYKHPLHDKLTGSLGYQHKNSDDLANTFKVDSLYANVARNIHKDTGWNRTLSLRYRGDKLALQAGNYKTDSLPYPFNNYASDFTQEALLLGYALHKTTADDLVNPTQGYSQRYSIEAGSDRLLTDTNLAILRAGGTWLHSFGNDKKHQVLGRLDLGYIYSDNFYDVPYRLRFFAGGDQSIRGFNTDTLSPTYGDQSFLVGGNALAIGSLEYNYAFKDGLRLAMFGDVGNAFDTTGETKNRTEVGLGLGVRWSSPIGPVRLDVATGVTGKDKPVRIHFFIGSPL</sequence>
<accession>L2F6D7</accession>
<reference evidence="6 7" key="1">
    <citation type="journal article" date="2013" name="Genome Announc.">
        <title>Genome Sequence of Moraxella macacae 0408225, a Novel Bacterial Species Isolated from a Cynomolgus Macaque with Epistaxis.</title>
        <authorList>
            <person name="Ladner J.T."/>
            <person name="Whitehouse C.A."/>
            <person name="Koroleva G.I."/>
            <person name="Palacios G.F."/>
        </authorList>
    </citation>
    <scope>NUCLEOTIDE SEQUENCE [LARGE SCALE GENOMIC DNA]</scope>
    <source>
        <strain evidence="6 7">0408225</strain>
    </source>
</reference>
<feature type="compositionally biased region" description="Basic and acidic residues" evidence="3">
    <location>
        <begin position="525"/>
        <end position="543"/>
    </location>
</feature>
<evidence type="ECO:0000256" key="4">
    <source>
        <dbReference type="SAM" id="SignalP"/>
    </source>
</evidence>
<comment type="subcellular location">
    <subcellularLocation>
        <location evidence="1">Membrane</location>
    </subcellularLocation>
</comment>
<evidence type="ECO:0000256" key="3">
    <source>
        <dbReference type="SAM" id="MobiDB-lite"/>
    </source>
</evidence>
<feature type="region of interest" description="Disordered" evidence="3">
    <location>
        <begin position="186"/>
        <end position="211"/>
    </location>
</feature>
<dbReference type="AlphaFoldDB" id="L2F6D7"/>
<dbReference type="STRING" id="1230338.MOMA_07366"/>
<evidence type="ECO:0000313" key="7">
    <source>
        <dbReference type="Proteomes" id="UP000023795"/>
    </source>
</evidence>
<organism evidence="6 7">
    <name type="scientific">Moraxella macacae 0408225</name>
    <dbReference type="NCBI Taxonomy" id="1230338"/>
    <lineage>
        <taxon>Bacteria</taxon>
        <taxon>Pseudomonadati</taxon>
        <taxon>Pseudomonadota</taxon>
        <taxon>Gammaproteobacteria</taxon>
        <taxon>Moraxellales</taxon>
        <taxon>Moraxellaceae</taxon>
        <taxon>Moraxella</taxon>
    </lineage>
</organism>
<evidence type="ECO:0000256" key="2">
    <source>
        <dbReference type="ARBA" id="ARBA00023136"/>
    </source>
</evidence>
<dbReference type="OrthoDB" id="9769707at2"/>
<proteinExistence type="predicted"/>
<comment type="caution">
    <text evidence="6">The sequence shown here is derived from an EMBL/GenBank/DDBJ whole genome shotgun (WGS) entry which is preliminary data.</text>
</comment>
<feature type="domain" description="Bacterial surface antigen (D15)" evidence="5">
    <location>
        <begin position="690"/>
        <end position="992"/>
    </location>
</feature>
<dbReference type="GO" id="GO:0019867">
    <property type="term" value="C:outer membrane"/>
    <property type="evidence" value="ECO:0007669"/>
    <property type="project" value="InterPro"/>
</dbReference>
<evidence type="ECO:0000256" key="1">
    <source>
        <dbReference type="ARBA" id="ARBA00004370"/>
    </source>
</evidence>
<protein>
    <submittedName>
        <fullName evidence="6">Surface antigen (D15)</fullName>
    </submittedName>
</protein>
<dbReference type="Gene3D" id="3.10.20.310">
    <property type="entry name" value="membrane protein fhac"/>
    <property type="match status" value="2"/>
</dbReference>
<feature type="region of interest" description="Disordered" evidence="3">
    <location>
        <begin position="133"/>
        <end position="153"/>
    </location>
</feature>
<keyword evidence="4" id="KW-0732">Signal</keyword>
<dbReference type="InterPro" id="IPR000184">
    <property type="entry name" value="Bac_surfAg_D15"/>
</dbReference>
<feature type="compositionally biased region" description="Low complexity" evidence="3">
    <location>
        <begin position="193"/>
        <end position="203"/>
    </location>
</feature>
<gene>
    <name evidence="6" type="ORF">MOMA_07366</name>
</gene>
<name>L2F6D7_9GAMM</name>
<feature type="compositionally biased region" description="Low complexity" evidence="3">
    <location>
        <begin position="508"/>
        <end position="524"/>
    </location>
</feature>
<dbReference type="eggNOG" id="COG0729">
    <property type="taxonomic scope" value="Bacteria"/>
</dbReference>
<dbReference type="Proteomes" id="UP000023795">
    <property type="component" value="Unassembled WGS sequence"/>
</dbReference>
<feature type="chain" id="PRO_5003957867" evidence="4">
    <location>
        <begin position="31"/>
        <end position="995"/>
    </location>
</feature>
<feature type="region of interest" description="Disordered" evidence="3">
    <location>
        <begin position="506"/>
        <end position="554"/>
    </location>
</feature>
<keyword evidence="7" id="KW-1185">Reference proteome</keyword>
<feature type="signal peptide" evidence="4">
    <location>
        <begin position="1"/>
        <end position="30"/>
    </location>
</feature>
<keyword evidence="2" id="KW-0472">Membrane</keyword>
<dbReference type="EMBL" id="ANIN01000002">
    <property type="protein sequence ID" value="ELA08361.1"/>
    <property type="molecule type" value="Genomic_DNA"/>
</dbReference>
<dbReference type="Gene3D" id="2.40.160.50">
    <property type="entry name" value="membrane protein fhac: a member of the omp85/tpsb transporter family"/>
    <property type="match status" value="1"/>
</dbReference>
<dbReference type="Pfam" id="PF01103">
    <property type="entry name" value="Omp85"/>
    <property type="match status" value="1"/>
</dbReference>
<evidence type="ECO:0000313" key="6">
    <source>
        <dbReference type="EMBL" id="ELA08361.1"/>
    </source>
</evidence>
<evidence type="ECO:0000259" key="5">
    <source>
        <dbReference type="Pfam" id="PF01103"/>
    </source>
</evidence>